<accession>A0A1F5XGF4</accession>
<name>A0A1F5XGF4_9BACT</name>
<evidence type="ECO:0000313" key="1">
    <source>
        <dbReference type="EMBL" id="OGF87022.1"/>
    </source>
</evidence>
<comment type="caution">
    <text evidence="1">The sequence shown here is derived from an EMBL/GenBank/DDBJ whole genome shotgun (WGS) entry which is preliminary data.</text>
</comment>
<evidence type="ECO:0000313" key="2">
    <source>
        <dbReference type="Proteomes" id="UP000177346"/>
    </source>
</evidence>
<gene>
    <name evidence="1" type="ORF">A3B19_01155</name>
</gene>
<sequence>MKNFLLSKKQSITVAASGLVSVLMVAGIVYSATTISTNVNTGGTLTVSGASTLTGAVAVASSTPSDTAMISVQGNVYIAGNLMNVSNITATGTLSVTGASTLTGAITTGSTLGVSTSTPFALVGNSLAVQGSAYISGALVNVSNITATGTLAVTGATTLSSTLGVTGLTTLGFASSSGISISTGANSLMVSGTATTTGSSGQFATQGFIGAGGTSTPAAELSATSAATTTLYLDTSGTKKGSCIELVRSTDGTVFRLYVGTTTLNNFNTTVLQVEAGSCK</sequence>
<dbReference type="AlphaFoldDB" id="A0A1F5XGF4"/>
<dbReference type="Proteomes" id="UP000177346">
    <property type="component" value="Unassembled WGS sequence"/>
</dbReference>
<protein>
    <submittedName>
        <fullName evidence="1">Uncharacterized protein</fullName>
    </submittedName>
</protein>
<reference evidence="1 2" key="1">
    <citation type="journal article" date="2016" name="Nat. Commun.">
        <title>Thousands of microbial genomes shed light on interconnected biogeochemical processes in an aquifer system.</title>
        <authorList>
            <person name="Anantharaman K."/>
            <person name="Brown C.T."/>
            <person name="Hug L.A."/>
            <person name="Sharon I."/>
            <person name="Castelle C.J."/>
            <person name="Probst A.J."/>
            <person name="Thomas B.C."/>
            <person name="Singh A."/>
            <person name="Wilkins M.J."/>
            <person name="Karaoz U."/>
            <person name="Brodie E.L."/>
            <person name="Williams K.H."/>
            <person name="Hubbard S.S."/>
            <person name="Banfield J.F."/>
        </authorList>
    </citation>
    <scope>NUCLEOTIDE SEQUENCE [LARGE SCALE GENOMIC DNA]</scope>
</reference>
<dbReference type="EMBL" id="MFIF01000009">
    <property type="protein sequence ID" value="OGF87022.1"/>
    <property type="molecule type" value="Genomic_DNA"/>
</dbReference>
<organism evidence="1 2">
    <name type="scientific">Candidatus Giovannonibacteria bacterium RIFCSPLOWO2_01_FULL_46_32</name>
    <dbReference type="NCBI Taxonomy" id="1798353"/>
    <lineage>
        <taxon>Bacteria</taxon>
        <taxon>Candidatus Giovannoniibacteriota</taxon>
    </lineage>
</organism>
<proteinExistence type="predicted"/>